<keyword evidence="3" id="KW-0732">Signal</keyword>
<reference evidence="4 5" key="1">
    <citation type="submission" date="2022-05" db="EMBL/GenBank/DDBJ databases">
        <title>S8-45 Sphingomonas ultraviolaceadurans.</title>
        <authorList>
            <person name="Liu Y."/>
        </authorList>
    </citation>
    <scope>NUCLEOTIDE SEQUENCE [LARGE SCALE GENOMIC DNA]</scope>
    <source>
        <strain evidence="4 5">S8-45</strain>
    </source>
</reference>
<dbReference type="InterPro" id="IPR021719">
    <property type="entry name" value="Prot_inh_I78"/>
</dbReference>
<accession>A0ABY5MY79</accession>
<feature type="chain" id="PRO_5047548194" evidence="3">
    <location>
        <begin position="26"/>
        <end position="95"/>
    </location>
</feature>
<dbReference type="SUPFAM" id="SSF54654">
    <property type="entry name" value="CI-2 family of serine protease inhibitors"/>
    <property type="match status" value="1"/>
</dbReference>
<evidence type="ECO:0000256" key="2">
    <source>
        <dbReference type="ARBA" id="ARBA00022900"/>
    </source>
</evidence>
<sequence>MKFALLGLGAPLLTACATISPAAPATGGGTCSNDGLQQFVGQPATADLGARVLSTSGAKTLQWVAAGMMVTMDFRADRVRVYLDEQNRVQRLSCG</sequence>
<dbReference type="Proteomes" id="UP000831921">
    <property type="component" value="Chromosome"/>
</dbReference>
<evidence type="ECO:0000313" key="4">
    <source>
        <dbReference type="EMBL" id="UUR09410.1"/>
    </source>
</evidence>
<gene>
    <name evidence="4" type="ORF">M1K48_04830</name>
</gene>
<name>A0ABY5MY79_9SPHN</name>
<organism evidence="4 5">
    <name type="scientific">Sphingomonas glaciei</name>
    <dbReference type="NCBI Taxonomy" id="2938948"/>
    <lineage>
        <taxon>Bacteria</taxon>
        <taxon>Pseudomonadati</taxon>
        <taxon>Pseudomonadota</taxon>
        <taxon>Alphaproteobacteria</taxon>
        <taxon>Sphingomonadales</taxon>
        <taxon>Sphingomonadaceae</taxon>
        <taxon>Sphingomonas</taxon>
    </lineage>
</organism>
<keyword evidence="2" id="KW-0722">Serine protease inhibitor</keyword>
<dbReference type="InterPro" id="IPR036354">
    <property type="entry name" value="Prot_inh_pot1_sf"/>
</dbReference>
<evidence type="ECO:0000256" key="3">
    <source>
        <dbReference type="SAM" id="SignalP"/>
    </source>
</evidence>
<dbReference type="PROSITE" id="PS51257">
    <property type="entry name" value="PROKAR_LIPOPROTEIN"/>
    <property type="match status" value="1"/>
</dbReference>
<proteinExistence type="predicted"/>
<protein>
    <submittedName>
        <fullName evidence="4">I78 family peptidase inhibitor</fullName>
    </submittedName>
</protein>
<evidence type="ECO:0000256" key="1">
    <source>
        <dbReference type="ARBA" id="ARBA00022690"/>
    </source>
</evidence>
<keyword evidence="1" id="KW-0646">Protease inhibitor</keyword>
<dbReference type="Gene3D" id="3.30.10.10">
    <property type="entry name" value="Trypsin Inhibitor V, subunit A"/>
    <property type="match status" value="1"/>
</dbReference>
<dbReference type="RefSeq" id="WP_249505180.1">
    <property type="nucleotide sequence ID" value="NZ_CP097253.1"/>
</dbReference>
<evidence type="ECO:0000313" key="5">
    <source>
        <dbReference type="Proteomes" id="UP000831921"/>
    </source>
</evidence>
<dbReference type="EMBL" id="CP097253">
    <property type="protein sequence ID" value="UUR09410.1"/>
    <property type="molecule type" value="Genomic_DNA"/>
</dbReference>
<dbReference type="Pfam" id="PF11720">
    <property type="entry name" value="Inhibitor_I78"/>
    <property type="match status" value="1"/>
</dbReference>
<keyword evidence="5" id="KW-1185">Reference proteome</keyword>
<feature type="signal peptide" evidence="3">
    <location>
        <begin position="1"/>
        <end position="25"/>
    </location>
</feature>